<dbReference type="PANTHER" id="PTHR34189">
    <property type="entry name" value="TRANSMEMBRANE PROTEIN"/>
    <property type="match status" value="1"/>
</dbReference>
<dbReference type="PANTHER" id="PTHR34189:SF10">
    <property type="entry name" value="TRANSMEMBRANE PROTEIN"/>
    <property type="match status" value="1"/>
</dbReference>
<keyword evidence="1" id="KW-1133">Transmembrane helix</keyword>
<evidence type="ECO:0000313" key="3">
    <source>
        <dbReference type="Proteomes" id="UP000027120"/>
    </source>
</evidence>
<name>A0A067GNS8_CITSI</name>
<accession>A0A067GNS8</accession>
<keyword evidence="1" id="KW-0472">Membrane</keyword>
<dbReference type="PaxDb" id="2711-XP_006475785.1"/>
<gene>
    <name evidence="2" type="ORF">CISIN_1g034432mg</name>
</gene>
<organism evidence="2 3">
    <name type="scientific">Citrus sinensis</name>
    <name type="common">Sweet orange</name>
    <name type="synonym">Citrus aurantium var. sinensis</name>
    <dbReference type="NCBI Taxonomy" id="2711"/>
    <lineage>
        <taxon>Eukaryota</taxon>
        <taxon>Viridiplantae</taxon>
        <taxon>Streptophyta</taxon>
        <taxon>Embryophyta</taxon>
        <taxon>Tracheophyta</taxon>
        <taxon>Spermatophyta</taxon>
        <taxon>Magnoliopsida</taxon>
        <taxon>eudicotyledons</taxon>
        <taxon>Gunneridae</taxon>
        <taxon>Pentapetalae</taxon>
        <taxon>rosids</taxon>
        <taxon>malvids</taxon>
        <taxon>Sapindales</taxon>
        <taxon>Rutaceae</taxon>
        <taxon>Aurantioideae</taxon>
        <taxon>Citrus</taxon>
    </lineage>
</organism>
<reference evidence="2 3" key="1">
    <citation type="submission" date="2014-04" db="EMBL/GenBank/DDBJ databases">
        <authorList>
            <consortium name="International Citrus Genome Consortium"/>
            <person name="Gmitter F."/>
            <person name="Chen C."/>
            <person name="Farmerie W."/>
            <person name="Harkins T."/>
            <person name="Desany B."/>
            <person name="Mohiuddin M."/>
            <person name="Kodira C."/>
            <person name="Borodovsky M."/>
            <person name="Lomsadze A."/>
            <person name="Burns P."/>
            <person name="Jenkins J."/>
            <person name="Prochnik S."/>
            <person name="Shu S."/>
            <person name="Chapman J."/>
            <person name="Pitluck S."/>
            <person name="Schmutz J."/>
            <person name="Rokhsar D."/>
        </authorList>
    </citation>
    <scope>NUCLEOTIDE SEQUENCE</scope>
</reference>
<keyword evidence="1" id="KW-0812">Transmembrane</keyword>
<evidence type="ECO:0000313" key="2">
    <source>
        <dbReference type="EMBL" id="KDO80330.1"/>
    </source>
</evidence>
<dbReference type="Proteomes" id="UP000027120">
    <property type="component" value="Unassembled WGS sequence"/>
</dbReference>
<dbReference type="eggNOG" id="ENOG502SUCS">
    <property type="taxonomic scope" value="Eukaryota"/>
</dbReference>
<dbReference type="AlphaFoldDB" id="A0A067GNS8"/>
<feature type="transmembrane region" description="Helical" evidence="1">
    <location>
        <begin position="72"/>
        <end position="90"/>
    </location>
</feature>
<dbReference type="EMBL" id="KK784877">
    <property type="protein sequence ID" value="KDO80330.1"/>
    <property type="molecule type" value="Genomic_DNA"/>
</dbReference>
<proteinExistence type="predicted"/>
<sequence length="95" mass="10313">MHRSSSSTSRASDEFMVNMLPASLGVTMASSSPLLASDHDRDLPTYANIPISDATKKEMAAMHRKSSLGENAIHLIPLLLIFCALILWLFSLPGN</sequence>
<protein>
    <submittedName>
        <fullName evidence="2">Uncharacterized protein</fullName>
    </submittedName>
</protein>
<dbReference type="STRING" id="2711.A0A067GNS8"/>
<evidence type="ECO:0000256" key="1">
    <source>
        <dbReference type="SAM" id="Phobius"/>
    </source>
</evidence>
<keyword evidence="3" id="KW-1185">Reference proteome</keyword>